<dbReference type="RefSeq" id="WP_011831731.1">
    <property type="nucleotide sequence ID" value="NC_008826.1"/>
</dbReference>
<protein>
    <recommendedName>
        <fullName evidence="1">FlgO domain-containing protein</fullName>
    </recommendedName>
</protein>
<proteinExistence type="predicted"/>
<organism evidence="2 3">
    <name type="scientific">Methylibium petroleiphilum (strain ATCC BAA-1232 / LMG 22953 / PM1)</name>
    <dbReference type="NCBI Taxonomy" id="420662"/>
    <lineage>
        <taxon>Bacteria</taxon>
        <taxon>Pseudomonadati</taxon>
        <taxon>Pseudomonadota</taxon>
        <taxon>Betaproteobacteria</taxon>
        <taxon>Burkholderiales</taxon>
        <taxon>Sphaerotilaceae</taxon>
        <taxon>Methylibium</taxon>
    </lineage>
</organism>
<evidence type="ECO:0000313" key="3">
    <source>
        <dbReference type="Proteomes" id="UP000000366"/>
    </source>
</evidence>
<reference evidence="2 3" key="1">
    <citation type="journal article" date="2007" name="J. Bacteriol.">
        <title>Whole-genome analysis of the methyl tert-butyl ether-degrading beta-proteobacterium Methylibium petroleiphilum PM1.</title>
        <authorList>
            <person name="Kane S.R."/>
            <person name="Chakicherla A.Y."/>
            <person name="Chain P.S.G."/>
            <person name="Schmidt R."/>
            <person name="Shin M.W."/>
            <person name="Legler T.C."/>
            <person name="Scow K.M."/>
            <person name="Larimer F.W."/>
            <person name="Lucas S.M."/>
            <person name="Richardson P.M."/>
            <person name="Hristova K.R."/>
        </authorList>
    </citation>
    <scope>NUCLEOTIDE SEQUENCE [LARGE SCALE GENOMIC DNA]</scope>
    <source>
        <strain evidence="3">ATCC BAA-1232 / LMG 22953 / PM1</strain>
        <plasmid evidence="2 3">RPME01</plasmid>
    </source>
</reference>
<dbReference type="PROSITE" id="PS51257">
    <property type="entry name" value="PROKAR_LIPOPROTEIN"/>
    <property type="match status" value="1"/>
</dbReference>
<dbReference type="EMBL" id="CP000556">
    <property type="protein sequence ID" value="ABM97143.1"/>
    <property type="molecule type" value="Genomic_DNA"/>
</dbReference>
<sequence length="161" mass="17460">MNRRNFLSLGALVPATALLVGCDPETLQDYAQLAVDRLLPQLKANFDATKPLVVAPLVNVDDLEASSTFGRTFAEMVSSRLAQAGVRIADVRIRNPLVYRPNGELVLSREAAAAGRTYDAQGVLVGTYSVMRPRVYANLKAIRIADNLVLAATDAELRYEG</sequence>
<keyword evidence="2" id="KW-0614">Plasmid</keyword>
<dbReference type="Proteomes" id="UP000000366">
    <property type="component" value="Plasmid RPME01"/>
</dbReference>
<evidence type="ECO:0000313" key="2">
    <source>
        <dbReference type="EMBL" id="ABM97143.1"/>
    </source>
</evidence>
<evidence type="ECO:0000259" key="1">
    <source>
        <dbReference type="Pfam" id="PF17680"/>
    </source>
</evidence>
<feature type="domain" description="FlgO" evidence="1">
    <location>
        <begin position="34"/>
        <end position="159"/>
    </location>
</feature>
<dbReference type="Pfam" id="PF17680">
    <property type="entry name" value="FlgO"/>
    <property type="match status" value="1"/>
</dbReference>
<accession>A2SNK4</accession>
<dbReference type="HOGENOM" id="CLU_1641763_0_0_4"/>
<name>A2SNK4_METPP</name>
<keyword evidence="3" id="KW-1185">Reference proteome</keyword>
<gene>
    <name evidence="2" type="ordered locus">Mpe_B0368</name>
</gene>
<dbReference type="eggNOG" id="COG3409">
    <property type="taxonomic scope" value="Bacteria"/>
</dbReference>
<dbReference type="AlphaFoldDB" id="A2SNK4"/>
<dbReference type="InterPro" id="IPR041215">
    <property type="entry name" value="FlgO_dom"/>
</dbReference>
<dbReference type="KEGG" id="mpt:Mpe_B0368"/>
<geneLocation type="plasmid" evidence="2 3">
    <name>RPME01</name>
</geneLocation>